<dbReference type="Gene3D" id="3.40.50.620">
    <property type="entry name" value="HUPs"/>
    <property type="match status" value="1"/>
</dbReference>
<dbReference type="InterPro" id="IPR042176">
    <property type="entry name" value="Pantoate_ligase_C"/>
</dbReference>
<evidence type="ECO:0000256" key="9">
    <source>
        <dbReference type="SAM" id="Coils"/>
    </source>
</evidence>
<dbReference type="FunFam" id="3.30.1300.10:FF:000001">
    <property type="entry name" value="Pantothenate synthetase"/>
    <property type="match status" value="1"/>
</dbReference>
<dbReference type="EMBL" id="JACEFB010000001">
    <property type="protein sequence ID" value="MBA2224718.1"/>
    <property type="molecule type" value="Genomic_DNA"/>
</dbReference>
<dbReference type="PANTHER" id="PTHR21299">
    <property type="entry name" value="CYTIDYLATE KINASE/PANTOATE-BETA-ALANINE LIGASE"/>
    <property type="match status" value="1"/>
</dbReference>
<comment type="pathway">
    <text evidence="1 8">Cofactor biosynthesis; (R)-pantothenate biosynthesis; (R)-pantothenate from (R)-pantoate and beta-alanine: step 1/1.</text>
</comment>
<feature type="binding site" evidence="8">
    <location>
        <begin position="153"/>
        <end position="156"/>
    </location>
    <ligand>
        <name>ATP</name>
        <dbReference type="ChEBI" id="CHEBI:30616"/>
    </ligand>
</feature>
<dbReference type="PANTHER" id="PTHR21299:SF1">
    <property type="entry name" value="PANTOATE--BETA-ALANINE LIGASE"/>
    <property type="match status" value="1"/>
</dbReference>
<comment type="miscellaneous">
    <text evidence="8">The reaction proceeds by a bi uni uni bi ping pong mechanism.</text>
</comment>
<dbReference type="Pfam" id="PF02569">
    <property type="entry name" value="Pantoate_ligase"/>
    <property type="match status" value="1"/>
</dbReference>
<dbReference type="InterPro" id="IPR004821">
    <property type="entry name" value="Cyt_trans-like"/>
</dbReference>
<dbReference type="NCBIfam" id="TIGR00018">
    <property type="entry name" value="panC"/>
    <property type="match status" value="1"/>
</dbReference>
<comment type="subcellular location">
    <subcellularLocation>
        <location evidence="8">Cytoplasm</location>
    </subcellularLocation>
</comment>
<dbReference type="SUPFAM" id="SSF52374">
    <property type="entry name" value="Nucleotidylyl transferase"/>
    <property type="match status" value="1"/>
</dbReference>
<gene>
    <name evidence="8" type="primary">panC</name>
    <name evidence="10" type="ORF">H0921_00915</name>
</gene>
<dbReference type="AlphaFoldDB" id="A0A7V9AA63"/>
<evidence type="ECO:0000256" key="6">
    <source>
        <dbReference type="ARBA" id="ARBA00022840"/>
    </source>
</evidence>
<feature type="coiled-coil region" evidence="9">
    <location>
        <begin position="212"/>
        <end position="239"/>
    </location>
</feature>
<evidence type="ECO:0000256" key="2">
    <source>
        <dbReference type="ARBA" id="ARBA00009256"/>
    </source>
</evidence>
<feature type="active site" description="Proton donor" evidence="8">
    <location>
        <position position="43"/>
    </location>
</feature>
<dbReference type="CDD" id="cd00560">
    <property type="entry name" value="PanC"/>
    <property type="match status" value="1"/>
</dbReference>
<dbReference type="GO" id="GO:0015940">
    <property type="term" value="P:pantothenate biosynthetic process"/>
    <property type="evidence" value="ECO:0007669"/>
    <property type="project" value="UniProtKB-UniRule"/>
</dbReference>
<evidence type="ECO:0000313" key="10">
    <source>
        <dbReference type="EMBL" id="MBA2224718.1"/>
    </source>
</evidence>
<dbReference type="UniPathway" id="UPA00028">
    <property type="reaction ID" value="UER00005"/>
</dbReference>
<dbReference type="GO" id="GO:0004592">
    <property type="term" value="F:pantoate-beta-alanine ligase activity"/>
    <property type="evidence" value="ECO:0007669"/>
    <property type="project" value="UniProtKB-UniRule"/>
</dbReference>
<name>A0A7V9AA63_9BACT</name>
<dbReference type="GO" id="GO:0005829">
    <property type="term" value="C:cytosol"/>
    <property type="evidence" value="ECO:0007669"/>
    <property type="project" value="TreeGrafter"/>
</dbReference>
<dbReference type="InterPro" id="IPR003721">
    <property type="entry name" value="Pantoate_ligase"/>
</dbReference>
<reference evidence="10 11" key="1">
    <citation type="submission" date="2020-07" db="EMBL/GenBank/DDBJ databases">
        <title>Thermogemmata thermophila gen. nov., sp. nov., a novel moderate thermophilic planctomycete from a Kamchatka hot spring.</title>
        <authorList>
            <person name="Elcheninov A.G."/>
            <person name="Podosokorskaya O.A."/>
            <person name="Kovaleva O.L."/>
            <person name="Novikov A."/>
            <person name="Bonch-Osmolovskaya E.A."/>
            <person name="Toshchakov S.V."/>
            <person name="Kublanov I.V."/>
        </authorList>
    </citation>
    <scope>NUCLEOTIDE SEQUENCE [LARGE SCALE GENOMIC DNA]</scope>
    <source>
        <strain evidence="10 11">2918</strain>
    </source>
</reference>
<comment type="catalytic activity">
    <reaction evidence="7 8">
        <text>(R)-pantoate + beta-alanine + ATP = (R)-pantothenate + AMP + diphosphate + H(+)</text>
        <dbReference type="Rhea" id="RHEA:10912"/>
        <dbReference type="ChEBI" id="CHEBI:15378"/>
        <dbReference type="ChEBI" id="CHEBI:15980"/>
        <dbReference type="ChEBI" id="CHEBI:29032"/>
        <dbReference type="ChEBI" id="CHEBI:30616"/>
        <dbReference type="ChEBI" id="CHEBI:33019"/>
        <dbReference type="ChEBI" id="CHEBI:57966"/>
        <dbReference type="ChEBI" id="CHEBI:456215"/>
        <dbReference type="EC" id="6.3.2.1"/>
    </reaction>
</comment>
<dbReference type="HAMAP" id="MF_00158">
    <property type="entry name" value="PanC"/>
    <property type="match status" value="1"/>
</dbReference>
<evidence type="ECO:0000256" key="1">
    <source>
        <dbReference type="ARBA" id="ARBA00004990"/>
    </source>
</evidence>
<dbReference type="InterPro" id="IPR014729">
    <property type="entry name" value="Rossmann-like_a/b/a_fold"/>
</dbReference>
<protein>
    <recommendedName>
        <fullName evidence="8">Pantothenate synthetase</fullName>
        <shortName evidence="8">PS</shortName>
        <ecNumber evidence="8">6.3.2.1</ecNumber>
    </recommendedName>
    <alternativeName>
        <fullName evidence="8">Pantoate--beta-alanine ligase</fullName>
    </alternativeName>
    <alternativeName>
        <fullName evidence="8">Pantoate-activating enzyme</fullName>
    </alternativeName>
</protein>
<evidence type="ECO:0000256" key="3">
    <source>
        <dbReference type="ARBA" id="ARBA00022598"/>
    </source>
</evidence>
<organism evidence="10 11">
    <name type="scientific">Thermogemmata fonticola</name>
    <dbReference type="NCBI Taxonomy" id="2755323"/>
    <lineage>
        <taxon>Bacteria</taxon>
        <taxon>Pseudomonadati</taxon>
        <taxon>Planctomycetota</taxon>
        <taxon>Planctomycetia</taxon>
        <taxon>Gemmatales</taxon>
        <taxon>Gemmataceae</taxon>
        <taxon>Thermogemmata</taxon>
    </lineage>
</organism>
<comment type="caution">
    <text evidence="10">The sequence shown here is derived from an EMBL/GenBank/DDBJ whole genome shotgun (WGS) entry which is preliminary data.</text>
</comment>
<feature type="binding site" evidence="8">
    <location>
        <position position="67"/>
    </location>
    <ligand>
        <name>beta-alanine</name>
        <dbReference type="ChEBI" id="CHEBI:57966"/>
    </ligand>
</feature>
<keyword evidence="6 8" id="KW-0067">ATP-binding</keyword>
<keyword evidence="3 8" id="KW-0436">Ligase</keyword>
<proteinExistence type="inferred from homology"/>
<dbReference type="Gene3D" id="3.30.1300.10">
    <property type="entry name" value="Pantoate-beta-alanine ligase, C-terminal domain"/>
    <property type="match status" value="1"/>
</dbReference>
<keyword evidence="8" id="KW-0963">Cytoplasm</keyword>
<evidence type="ECO:0000256" key="8">
    <source>
        <dbReference type="HAMAP-Rule" id="MF_00158"/>
    </source>
</evidence>
<feature type="binding site" evidence="8">
    <location>
        <position position="159"/>
    </location>
    <ligand>
        <name>(R)-pantoate</name>
        <dbReference type="ChEBI" id="CHEBI:15980"/>
    </ligand>
</feature>
<keyword evidence="11" id="KW-1185">Reference proteome</keyword>
<comment type="function">
    <text evidence="8">Catalyzes the condensation of pantoate with beta-alanine in an ATP-dependent reaction via a pantoyl-adenylate intermediate.</text>
</comment>
<dbReference type="Proteomes" id="UP000542342">
    <property type="component" value="Unassembled WGS sequence"/>
</dbReference>
<accession>A0A7V9AA63</accession>
<feature type="binding site" evidence="8">
    <location>
        <position position="67"/>
    </location>
    <ligand>
        <name>(R)-pantoate</name>
        <dbReference type="ChEBI" id="CHEBI:15980"/>
    </ligand>
</feature>
<evidence type="ECO:0000313" key="11">
    <source>
        <dbReference type="Proteomes" id="UP000542342"/>
    </source>
</evidence>
<evidence type="ECO:0000256" key="7">
    <source>
        <dbReference type="ARBA" id="ARBA00048258"/>
    </source>
</evidence>
<sequence>MNGPRKPLVVERIESVRQQVTQARRAGQTIGFVPTMGALHAGHAALIRAARQECGYVVVSIFVNPTQFGPHEDYARYPRTLEADQQLCGEEGTDLIFAPSVEEMYPPPYRTYVEVTELDQVLCGASRPSHFRGVCTVVLKLFQIVQPDVAYFGEKDYQQARIIRQMIHDLNLPVQLRTLPTVREPDGLAYSSRNRYLTAAQRQVAPRIYQALLELRARVQQGEREAARLESDLHQALSAIPEARVDYAKIVDADSLQPLEQIDRPALAAVAVFLGTTRLIDNIRLN</sequence>
<feature type="binding site" evidence="8">
    <location>
        <begin position="190"/>
        <end position="193"/>
    </location>
    <ligand>
        <name>ATP</name>
        <dbReference type="ChEBI" id="CHEBI:30616"/>
    </ligand>
</feature>
<keyword evidence="4 8" id="KW-0566">Pantothenate biosynthesis</keyword>
<keyword evidence="9" id="KW-0175">Coiled coil</keyword>
<dbReference type="FunFam" id="3.40.50.620:FF:000013">
    <property type="entry name" value="Pantothenate synthetase"/>
    <property type="match status" value="1"/>
</dbReference>
<feature type="binding site" evidence="8">
    <location>
        <begin position="36"/>
        <end position="43"/>
    </location>
    <ligand>
        <name>ATP</name>
        <dbReference type="ChEBI" id="CHEBI:30616"/>
    </ligand>
</feature>
<dbReference type="GO" id="GO:0005524">
    <property type="term" value="F:ATP binding"/>
    <property type="evidence" value="ECO:0007669"/>
    <property type="project" value="UniProtKB-KW"/>
</dbReference>
<dbReference type="EC" id="6.3.2.1" evidence="8"/>
<keyword evidence="5 8" id="KW-0547">Nucleotide-binding</keyword>
<feature type="binding site" evidence="8">
    <location>
        <position position="182"/>
    </location>
    <ligand>
        <name>ATP</name>
        <dbReference type="ChEBI" id="CHEBI:30616"/>
    </ligand>
</feature>
<evidence type="ECO:0000256" key="5">
    <source>
        <dbReference type="ARBA" id="ARBA00022741"/>
    </source>
</evidence>
<evidence type="ECO:0000256" key="4">
    <source>
        <dbReference type="ARBA" id="ARBA00022655"/>
    </source>
</evidence>
<comment type="similarity">
    <text evidence="2 8">Belongs to the pantothenate synthetase family.</text>
</comment>
<comment type="subunit">
    <text evidence="8">Homodimer.</text>
</comment>
<dbReference type="NCBIfam" id="TIGR00125">
    <property type="entry name" value="cyt_tran_rel"/>
    <property type="match status" value="1"/>
</dbReference>